<dbReference type="Proteomes" id="UP001652740">
    <property type="component" value="Unplaced"/>
</dbReference>
<gene>
    <name evidence="3" type="primary">LOC128201050</name>
</gene>
<feature type="compositionally biased region" description="Low complexity" evidence="1">
    <location>
        <begin position="41"/>
        <end position="60"/>
    </location>
</feature>
<evidence type="ECO:0000313" key="3">
    <source>
        <dbReference type="RefSeq" id="XP_052752550.1"/>
    </source>
</evidence>
<dbReference type="RefSeq" id="XP_052752550.1">
    <property type="nucleotide sequence ID" value="XM_052896590.1"/>
</dbReference>
<organism evidence="2 3">
    <name type="scientific">Galleria mellonella</name>
    <name type="common">Greater wax moth</name>
    <dbReference type="NCBI Taxonomy" id="7137"/>
    <lineage>
        <taxon>Eukaryota</taxon>
        <taxon>Metazoa</taxon>
        <taxon>Ecdysozoa</taxon>
        <taxon>Arthropoda</taxon>
        <taxon>Hexapoda</taxon>
        <taxon>Insecta</taxon>
        <taxon>Pterygota</taxon>
        <taxon>Neoptera</taxon>
        <taxon>Endopterygota</taxon>
        <taxon>Lepidoptera</taxon>
        <taxon>Glossata</taxon>
        <taxon>Ditrysia</taxon>
        <taxon>Pyraloidea</taxon>
        <taxon>Pyralidae</taxon>
        <taxon>Galleriinae</taxon>
        <taxon>Galleria</taxon>
    </lineage>
</organism>
<sequence>MASILLSEGSDCAASVGAGEGKPWSYILPARGRSSRRRSRSSPVRCAVSSAPRARSPSASSRRHSPAINCSYPLQPECSCNQISDWSHVTAYFSEKPPKGPLRLVPIMASPVPVMSSRHESPHRQSDLAIFPMNFPEDNELSILDPPKIKQHVETKRKSSGHHRRRVVRRLLHDLVTSLPLSATVSPCPVTCQETNMSSTCLTAAKVSQAVAAASVSLMPTPRTSADCKHVAVQASGRIKCAEKYQDDGYIISGSKRLSTKDEWVGGVRALRDSHVRLVLRQLRHIKRLNRALDRAAPPFPVRTVKQ</sequence>
<accession>A0ABM3MN26</accession>
<keyword evidence="2" id="KW-1185">Reference proteome</keyword>
<evidence type="ECO:0000313" key="2">
    <source>
        <dbReference type="Proteomes" id="UP001652740"/>
    </source>
</evidence>
<reference evidence="3" key="1">
    <citation type="submission" date="2025-08" db="UniProtKB">
        <authorList>
            <consortium name="RefSeq"/>
        </authorList>
    </citation>
    <scope>IDENTIFICATION</scope>
    <source>
        <tissue evidence="3">Whole larvae</tissue>
    </source>
</reference>
<proteinExistence type="predicted"/>
<name>A0ABM3MN26_GALME</name>
<evidence type="ECO:0000256" key="1">
    <source>
        <dbReference type="SAM" id="MobiDB-lite"/>
    </source>
</evidence>
<protein>
    <submittedName>
        <fullName evidence="3">Uncharacterized protein LOC128201050</fullName>
    </submittedName>
</protein>
<dbReference type="GeneID" id="128201050"/>
<feature type="region of interest" description="Disordered" evidence="1">
    <location>
        <begin position="1"/>
        <end position="66"/>
    </location>
</feature>